<keyword evidence="1" id="KW-0472">Membrane</keyword>
<sequence length="59" mass="6285">MVRVLAVATGVGGSVFGPYLMARALHLMEAGMPWQFAVGLIILATLLPLAYFLLGRPRG</sequence>
<reference evidence="3" key="1">
    <citation type="journal article" date="2019" name="Int. J. Syst. Evol. Microbiol.">
        <title>The Global Catalogue of Microorganisms (GCM) 10K type strain sequencing project: providing services to taxonomists for standard genome sequencing and annotation.</title>
        <authorList>
            <consortium name="The Broad Institute Genomics Platform"/>
            <consortium name="The Broad Institute Genome Sequencing Center for Infectious Disease"/>
            <person name="Wu L."/>
            <person name="Ma J."/>
        </authorList>
    </citation>
    <scope>NUCLEOTIDE SEQUENCE [LARGE SCALE GENOMIC DNA]</scope>
    <source>
        <strain evidence="3">JCM 16578</strain>
    </source>
</reference>
<evidence type="ECO:0000256" key="1">
    <source>
        <dbReference type="SAM" id="Phobius"/>
    </source>
</evidence>
<keyword evidence="1" id="KW-1133">Transmembrane helix</keyword>
<dbReference type="EMBL" id="BAAAZA010000008">
    <property type="protein sequence ID" value="GAA3866327.1"/>
    <property type="molecule type" value="Genomic_DNA"/>
</dbReference>
<comment type="caution">
    <text evidence="2">The sequence shown here is derived from an EMBL/GenBank/DDBJ whole genome shotgun (WGS) entry which is preliminary data.</text>
</comment>
<keyword evidence="1" id="KW-0812">Transmembrane</keyword>
<evidence type="ECO:0008006" key="4">
    <source>
        <dbReference type="Google" id="ProtNLM"/>
    </source>
</evidence>
<proteinExistence type="predicted"/>
<name>A0ABP7K5I6_9ACTN</name>
<accession>A0ABP7K5I6</accession>
<gene>
    <name evidence="2" type="ORF">GCM10022207_33450</name>
</gene>
<evidence type="ECO:0000313" key="2">
    <source>
        <dbReference type="EMBL" id="GAA3866327.1"/>
    </source>
</evidence>
<feature type="transmembrane region" description="Helical" evidence="1">
    <location>
        <begin position="32"/>
        <end position="54"/>
    </location>
</feature>
<dbReference type="Proteomes" id="UP001501563">
    <property type="component" value="Unassembled WGS sequence"/>
</dbReference>
<evidence type="ECO:0000313" key="3">
    <source>
        <dbReference type="Proteomes" id="UP001501563"/>
    </source>
</evidence>
<keyword evidence="3" id="KW-1185">Reference proteome</keyword>
<organism evidence="2 3">
    <name type="scientific">Streptomyces lannensis</name>
    <dbReference type="NCBI Taxonomy" id="766498"/>
    <lineage>
        <taxon>Bacteria</taxon>
        <taxon>Bacillati</taxon>
        <taxon>Actinomycetota</taxon>
        <taxon>Actinomycetes</taxon>
        <taxon>Kitasatosporales</taxon>
        <taxon>Streptomycetaceae</taxon>
        <taxon>Streptomyces</taxon>
    </lineage>
</organism>
<protein>
    <recommendedName>
        <fullName evidence="4">Major facilitator superfamily (MFS) profile domain-containing protein</fullName>
    </recommendedName>
</protein>